<dbReference type="Pfam" id="PF01126">
    <property type="entry name" value="Heme_oxygenase"/>
    <property type="match status" value="1"/>
</dbReference>
<dbReference type="AlphaFoldDB" id="A0AAN6M231"/>
<dbReference type="InterPro" id="IPR016053">
    <property type="entry name" value="Haem_Oase-like"/>
</dbReference>
<feature type="domain" description="UBC core" evidence="6">
    <location>
        <begin position="384"/>
        <end position="537"/>
    </location>
</feature>
<sequence length="621" mass="68772">MAKDRVAQTSLAGEINTATRALHAQLNKLITSRIPFAIPPLASDTRPYTAGLVHFSHIFLTFESLWNDLLPSPASPPTSPLLSFLLVNPYAEPELFTSPPSARTVEFLQNLRPRGLARSQRIKQDLQYLSGLHPTDLDVMLAQYPGDKVAEFCTHIRRSVGHKPHVLVAYAWCYYMAVFSGGRYIRAQLLKADTDFWKSGTDDGVPLTEKGLSLWFFPGEDDGDSIKKAFNERLLHAEDLFTPDERIDIIEEAKHIFKFSAQLVEELDEQLGTDLQQLERLKRPAPPSDDLKIHTVTPKMSHASTWLQRPEVTGVAVALGCVLRWTASTTYAPAPARTCNVNRNQPQAQPDSLFFSIPKLSFARSIAHSPPAVMASRGFNTKTPTIKRILKEAAELESHPSRDLYASPQEDNLFEWHFTLRGPPAPSPYANGIYHGRIILPATYPLKPPNFRFLTPTGRFEVNREICLSISGHHEETWQPAWGIRTALVAIRSFMDSEAKGQEREEACAEDGGEASEEVVPDELRLAYRDELDKTKGAEAAGEADTGAAEGAESSKKSSDTSPPVQSAPAPAPRHTRTGTQPVVIASGRQQPQDRSLQWIDTGIYGIVAALVFLVLKKFAS</sequence>
<dbReference type="InterPro" id="IPR016135">
    <property type="entry name" value="UBQ-conjugating_enzyme/RWD"/>
</dbReference>
<dbReference type="Gene3D" id="3.10.110.10">
    <property type="entry name" value="Ubiquitin Conjugating Enzyme"/>
    <property type="match status" value="1"/>
</dbReference>
<evidence type="ECO:0000313" key="8">
    <source>
        <dbReference type="Proteomes" id="UP001280581"/>
    </source>
</evidence>
<dbReference type="PROSITE" id="PS50127">
    <property type="entry name" value="UBC_2"/>
    <property type="match status" value="1"/>
</dbReference>
<keyword evidence="5" id="KW-1133">Transmembrane helix</keyword>
<evidence type="ECO:0000313" key="7">
    <source>
        <dbReference type="EMBL" id="KAK3209834.1"/>
    </source>
</evidence>
<reference evidence="7 8" key="1">
    <citation type="submission" date="2021-02" db="EMBL/GenBank/DDBJ databases">
        <title>Genome assembly of Pseudopithomyces chartarum.</title>
        <authorList>
            <person name="Jauregui R."/>
            <person name="Singh J."/>
            <person name="Voisey C."/>
        </authorList>
    </citation>
    <scope>NUCLEOTIDE SEQUENCE [LARGE SCALE GENOMIC DNA]</scope>
    <source>
        <strain evidence="7 8">AGR01</strain>
    </source>
</reference>
<dbReference type="SMART" id="SM00212">
    <property type="entry name" value="UBCc"/>
    <property type="match status" value="1"/>
</dbReference>
<protein>
    <recommendedName>
        <fullName evidence="6">UBC core domain-containing protein</fullName>
    </recommendedName>
</protein>
<evidence type="ECO:0000256" key="4">
    <source>
        <dbReference type="SAM" id="MobiDB-lite"/>
    </source>
</evidence>
<evidence type="ECO:0000256" key="1">
    <source>
        <dbReference type="ARBA" id="ARBA00022617"/>
    </source>
</evidence>
<dbReference type="InterPro" id="IPR016084">
    <property type="entry name" value="Haem_Oase-like_multi-hlx"/>
</dbReference>
<dbReference type="Pfam" id="PF00179">
    <property type="entry name" value="UQ_con"/>
    <property type="match status" value="1"/>
</dbReference>
<gene>
    <name evidence="7" type="ORF">GRF29_44g748051</name>
</gene>
<name>A0AAN6M231_9PLEO</name>
<organism evidence="7 8">
    <name type="scientific">Pseudopithomyces chartarum</name>
    <dbReference type="NCBI Taxonomy" id="1892770"/>
    <lineage>
        <taxon>Eukaryota</taxon>
        <taxon>Fungi</taxon>
        <taxon>Dikarya</taxon>
        <taxon>Ascomycota</taxon>
        <taxon>Pezizomycotina</taxon>
        <taxon>Dothideomycetes</taxon>
        <taxon>Pleosporomycetidae</taxon>
        <taxon>Pleosporales</taxon>
        <taxon>Massarineae</taxon>
        <taxon>Didymosphaeriaceae</taxon>
        <taxon>Pseudopithomyces</taxon>
    </lineage>
</organism>
<dbReference type="Gene3D" id="1.20.910.10">
    <property type="entry name" value="Heme oxygenase-like"/>
    <property type="match status" value="1"/>
</dbReference>
<keyword evidence="8" id="KW-1185">Reference proteome</keyword>
<proteinExistence type="predicted"/>
<dbReference type="CDD" id="cd23799">
    <property type="entry name" value="UBCc_UBE2J"/>
    <property type="match status" value="1"/>
</dbReference>
<dbReference type="InterPro" id="IPR002051">
    <property type="entry name" value="Haem_Oase"/>
</dbReference>
<dbReference type="InterPro" id="IPR000608">
    <property type="entry name" value="UBC"/>
</dbReference>
<dbReference type="PANTHER" id="PTHR10720:SF0">
    <property type="entry name" value="HEME OXYGENASE"/>
    <property type="match status" value="1"/>
</dbReference>
<comment type="caution">
    <text evidence="7">The sequence shown here is derived from an EMBL/GenBank/DDBJ whole genome shotgun (WGS) entry which is preliminary data.</text>
</comment>
<keyword evidence="2" id="KW-0479">Metal-binding</keyword>
<dbReference type="EMBL" id="WVTA01000005">
    <property type="protein sequence ID" value="KAK3209834.1"/>
    <property type="molecule type" value="Genomic_DNA"/>
</dbReference>
<dbReference type="SUPFAM" id="SSF48613">
    <property type="entry name" value="Heme oxygenase-like"/>
    <property type="match status" value="1"/>
</dbReference>
<feature type="region of interest" description="Disordered" evidence="4">
    <location>
        <begin position="537"/>
        <end position="592"/>
    </location>
</feature>
<accession>A0AAN6M231</accession>
<evidence type="ECO:0000256" key="3">
    <source>
        <dbReference type="ARBA" id="ARBA00023004"/>
    </source>
</evidence>
<dbReference type="Proteomes" id="UP001280581">
    <property type="component" value="Unassembled WGS sequence"/>
</dbReference>
<keyword evidence="3" id="KW-0408">Iron</keyword>
<dbReference type="SUPFAM" id="SSF54495">
    <property type="entry name" value="UBC-like"/>
    <property type="match status" value="1"/>
</dbReference>
<evidence type="ECO:0000256" key="2">
    <source>
        <dbReference type="ARBA" id="ARBA00022723"/>
    </source>
</evidence>
<dbReference type="GO" id="GO:0004392">
    <property type="term" value="F:heme oxygenase (decyclizing) activity"/>
    <property type="evidence" value="ECO:0007669"/>
    <property type="project" value="InterPro"/>
</dbReference>
<feature type="compositionally biased region" description="Acidic residues" evidence="4">
    <location>
        <begin position="508"/>
        <end position="521"/>
    </location>
</feature>
<keyword evidence="5" id="KW-0812">Transmembrane</keyword>
<evidence type="ECO:0000256" key="5">
    <source>
        <dbReference type="SAM" id="Phobius"/>
    </source>
</evidence>
<feature type="region of interest" description="Disordered" evidence="4">
    <location>
        <begin position="501"/>
        <end position="523"/>
    </location>
</feature>
<dbReference type="GO" id="GO:0006788">
    <property type="term" value="P:heme oxidation"/>
    <property type="evidence" value="ECO:0007669"/>
    <property type="project" value="InterPro"/>
</dbReference>
<dbReference type="GO" id="GO:0046872">
    <property type="term" value="F:metal ion binding"/>
    <property type="evidence" value="ECO:0007669"/>
    <property type="project" value="UniProtKB-KW"/>
</dbReference>
<dbReference type="CDD" id="cd19165">
    <property type="entry name" value="HemeO"/>
    <property type="match status" value="1"/>
</dbReference>
<keyword evidence="5" id="KW-0472">Membrane</keyword>
<feature type="compositionally biased region" description="Low complexity" evidence="4">
    <location>
        <begin position="538"/>
        <end position="552"/>
    </location>
</feature>
<evidence type="ECO:0000259" key="6">
    <source>
        <dbReference type="PROSITE" id="PS50127"/>
    </source>
</evidence>
<keyword evidence="1" id="KW-0349">Heme</keyword>
<dbReference type="PANTHER" id="PTHR10720">
    <property type="entry name" value="HEME OXYGENASE"/>
    <property type="match status" value="1"/>
</dbReference>
<feature type="transmembrane region" description="Helical" evidence="5">
    <location>
        <begin position="597"/>
        <end position="616"/>
    </location>
</feature>